<feature type="compositionally biased region" description="Basic residues" evidence="1">
    <location>
        <begin position="68"/>
        <end position="84"/>
    </location>
</feature>
<protein>
    <submittedName>
        <fullName evidence="2">Uncharacterized protein</fullName>
    </submittedName>
</protein>
<name>M3YA18_MUSPF</name>
<organism evidence="2">
    <name type="scientific">Mustela putorius furo</name>
    <name type="common">European domestic ferret</name>
    <name type="synonym">Mustela furo</name>
    <dbReference type="NCBI Taxonomy" id="9669"/>
    <lineage>
        <taxon>Eukaryota</taxon>
        <taxon>Metazoa</taxon>
        <taxon>Chordata</taxon>
        <taxon>Craniata</taxon>
        <taxon>Vertebrata</taxon>
        <taxon>Euteleostomi</taxon>
        <taxon>Mammalia</taxon>
        <taxon>Eutheria</taxon>
        <taxon>Laurasiatheria</taxon>
        <taxon>Carnivora</taxon>
        <taxon>Caniformia</taxon>
        <taxon>Musteloidea</taxon>
        <taxon>Mustelidae</taxon>
        <taxon>Mustelinae</taxon>
        <taxon>Mustela</taxon>
    </lineage>
</organism>
<evidence type="ECO:0000256" key="1">
    <source>
        <dbReference type="SAM" id="MobiDB-lite"/>
    </source>
</evidence>
<sequence length="180" mass="18979">EGSACARAGRGAGSEGGSAPPGSGRGGRGGRRAAGGGGTHSRNSTPRVNYSSLAARFALGATRGPLRPQRRRLSGAHPAPRRPGPRGAPPRSSYRPLRGHEPVRSRPAPGLQDPAIWTQAKKSRTVDTDVSTLLLTPATTQPSATIWPLVFLMYERSNCQLGYPYMENHHALSLISIKAS</sequence>
<proteinExistence type="predicted"/>
<dbReference type="InParanoid" id="M3YA18"/>
<accession>M3YA18</accession>
<dbReference type="HOGENOM" id="CLU_1499672_0_0_1"/>
<evidence type="ECO:0000313" key="2">
    <source>
        <dbReference type="Ensembl" id="ENSMPUP00000008175.1"/>
    </source>
</evidence>
<dbReference type="AlphaFoldDB" id="M3YA18"/>
<reference evidence="2" key="1">
    <citation type="submission" date="2024-06" db="UniProtKB">
        <authorList>
            <consortium name="Ensembl"/>
        </authorList>
    </citation>
    <scope>IDENTIFICATION</scope>
</reference>
<feature type="compositionally biased region" description="Polar residues" evidence="1">
    <location>
        <begin position="40"/>
        <end position="52"/>
    </location>
</feature>
<dbReference type="EMBL" id="AEYP01055190">
    <property type="status" value="NOT_ANNOTATED_CDS"/>
    <property type="molecule type" value="Genomic_DNA"/>
</dbReference>
<dbReference type="Ensembl" id="ENSMPUT00000008304.1">
    <property type="protein sequence ID" value="ENSMPUP00000008175.1"/>
    <property type="gene ID" value="ENSMPUG00000008235.1"/>
</dbReference>
<feature type="compositionally biased region" description="Gly residues" evidence="1">
    <location>
        <begin position="23"/>
        <end position="39"/>
    </location>
</feature>
<feature type="region of interest" description="Disordered" evidence="1">
    <location>
        <begin position="1"/>
        <end position="118"/>
    </location>
</feature>